<accession>A0ABS5HY37</accession>
<name>A0ABS5HY37_9GAMM</name>
<reference evidence="2 3" key="1">
    <citation type="submission" date="2020-02" db="EMBL/GenBank/DDBJ databases">
        <title>Shewanella WXL01 sp. nov., a marine bacterium isolated from green algae in Luhuitou Fringing Reef (Northern South China Sea).</title>
        <authorList>
            <person name="Wang X."/>
        </authorList>
    </citation>
    <scope>NUCLEOTIDE SEQUENCE [LARGE SCALE GENOMIC DNA]</scope>
    <source>
        <strain evidence="2 3">MCCC 1A01895</strain>
    </source>
</reference>
<sequence length="258" mass="29494">MLNYHRWLHRLQVFEHKSRTSGFYLLSMMCVAFLLGISVYNIVLSYAPKQAPVVDKQKVALEDELRKVSRDLATLRLTLKIEQEANVAMRGIFNKQLDERQQLETELAFYRSLMVPDATVEGIGIHTLELSHGMLAQQYQLRLILTQLQKRKTLSKAQAEINLIGVKEGEAQTIALTDLTDNDLMFNFTYFQIADAEFTVPDGFNLQRIEVKVQVKSRQGVKGGQTVELFHVPELLQGEKELRVILEQNSQVIDNSDS</sequence>
<keyword evidence="3" id="KW-1185">Reference proteome</keyword>
<gene>
    <name evidence="2" type="ORF">G3R48_01255</name>
</gene>
<evidence type="ECO:0000256" key="1">
    <source>
        <dbReference type="SAM" id="Phobius"/>
    </source>
</evidence>
<keyword evidence="1" id="KW-0812">Transmembrane</keyword>
<protein>
    <recommendedName>
        <fullName evidence="4">Type IV pilus assembly protein PilO</fullName>
    </recommendedName>
</protein>
<proteinExistence type="predicted"/>
<keyword evidence="1" id="KW-1133">Transmembrane helix</keyword>
<dbReference type="RefSeq" id="WP_153661047.1">
    <property type="nucleotide sequence ID" value="NZ_JAAIKR010000001.1"/>
</dbReference>
<dbReference type="InterPro" id="IPR046703">
    <property type="entry name" value="DUF6776"/>
</dbReference>
<dbReference type="EMBL" id="JAAIKR010000001">
    <property type="protein sequence ID" value="MBR9726616.1"/>
    <property type="molecule type" value="Genomic_DNA"/>
</dbReference>
<evidence type="ECO:0000313" key="3">
    <source>
        <dbReference type="Proteomes" id="UP000811844"/>
    </source>
</evidence>
<keyword evidence="1" id="KW-0472">Membrane</keyword>
<evidence type="ECO:0000313" key="2">
    <source>
        <dbReference type="EMBL" id="MBR9726616.1"/>
    </source>
</evidence>
<organism evidence="2 3">
    <name type="scientific">Shewanella intestini</name>
    <dbReference type="NCBI Taxonomy" id="2017544"/>
    <lineage>
        <taxon>Bacteria</taxon>
        <taxon>Pseudomonadati</taxon>
        <taxon>Pseudomonadota</taxon>
        <taxon>Gammaproteobacteria</taxon>
        <taxon>Alteromonadales</taxon>
        <taxon>Shewanellaceae</taxon>
        <taxon>Shewanella</taxon>
    </lineage>
</organism>
<evidence type="ECO:0008006" key="4">
    <source>
        <dbReference type="Google" id="ProtNLM"/>
    </source>
</evidence>
<feature type="transmembrane region" description="Helical" evidence="1">
    <location>
        <begin position="21"/>
        <end position="43"/>
    </location>
</feature>
<comment type="caution">
    <text evidence="2">The sequence shown here is derived from an EMBL/GenBank/DDBJ whole genome shotgun (WGS) entry which is preliminary data.</text>
</comment>
<dbReference type="Proteomes" id="UP000811844">
    <property type="component" value="Unassembled WGS sequence"/>
</dbReference>
<dbReference type="Pfam" id="PF20567">
    <property type="entry name" value="DUF6776"/>
    <property type="match status" value="1"/>
</dbReference>